<sequence length="147" mass="16682">MNMITEMNSSRTSFESSFFNESPLVRSRTSSFSTNNATSSYTSLPFFSQQNNQQCYTGSGHLEEDKKARTELITEIANDDLYCPVQPQQKKENTSSRGLNSFLPRNYNGVMESTNSNDTWAFYQNDMFNTTNNMFSSFDGINSVACQ</sequence>
<name>A0A9N9GBA3_FUNMO</name>
<dbReference type="Proteomes" id="UP000789375">
    <property type="component" value="Unassembled WGS sequence"/>
</dbReference>
<accession>A0A9N9GBA3</accession>
<comment type="caution">
    <text evidence="1">The sequence shown here is derived from an EMBL/GenBank/DDBJ whole genome shotgun (WGS) entry which is preliminary data.</text>
</comment>
<dbReference type="EMBL" id="CAJVPP010002270">
    <property type="protein sequence ID" value="CAG8594317.1"/>
    <property type="molecule type" value="Genomic_DNA"/>
</dbReference>
<keyword evidence="2" id="KW-1185">Reference proteome</keyword>
<dbReference type="AlphaFoldDB" id="A0A9N9GBA3"/>
<organism evidence="1 2">
    <name type="scientific">Funneliformis mosseae</name>
    <name type="common">Endomycorrhizal fungus</name>
    <name type="synonym">Glomus mosseae</name>
    <dbReference type="NCBI Taxonomy" id="27381"/>
    <lineage>
        <taxon>Eukaryota</taxon>
        <taxon>Fungi</taxon>
        <taxon>Fungi incertae sedis</taxon>
        <taxon>Mucoromycota</taxon>
        <taxon>Glomeromycotina</taxon>
        <taxon>Glomeromycetes</taxon>
        <taxon>Glomerales</taxon>
        <taxon>Glomeraceae</taxon>
        <taxon>Funneliformis</taxon>
    </lineage>
</organism>
<evidence type="ECO:0000313" key="2">
    <source>
        <dbReference type="Proteomes" id="UP000789375"/>
    </source>
</evidence>
<reference evidence="1" key="1">
    <citation type="submission" date="2021-06" db="EMBL/GenBank/DDBJ databases">
        <authorList>
            <person name="Kallberg Y."/>
            <person name="Tangrot J."/>
            <person name="Rosling A."/>
        </authorList>
    </citation>
    <scope>NUCLEOTIDE SEQUENCE</scope>
    <source>
        <strain evidence="1">87-6 pot B 2015</strain>
    </source>
</reference>
<gene>
    <name evidence="1" type="ORF">FMOSSE_LOCUS8608</name>
</gene>
<evidence type="ECO:0000313" key="1">
    <source>
        <dbReference type="EMBL" id="CAG8594317.1"/>
    </source>
</evidence>
<proteinExistence type="predicted"/>
<protein>
    <submittedName>
        <fullName evidence="1">1047_t:CDS:1</fullName>
    </submittedName>
</protein>